<feature type="domain" description="Peptidase S1" evidence="10">
    <location>
        <begin position="856"/>
        <end position="1101"/>
    </location>
</feature>
<keyword evidence="6" id="KW-0720">Serine protease</keyword>
<feature type="disulfide bond" evidence="9">
    <location>
        <begin position="765"/>
        <end position="792"/>
    </location>
</feature>
<organism evidence="12 13">
    <name type="scientific">Owenia fusiformis</name>
    <name type="common">Polychaete worm</name>
    <dbReference type="NCBI Taxonomy" id="6347"/>
    <lineage>
        <taxon>Eukaryota</taxon>
        <taxon>Metazoa</taxon>
        <taxon>Spiralia</taxon>
        <taxon>Lophotrochozoa</taxon>
        <taxon>Annelida</taxon>
        <taxon>Polychaeta</taxon>
        <taxon>Sedentaria</taxon>
        <taxon>Canalipalpata</taxon>
        <taxon>Sabellida</taxon>
        <taxon>Oweniida</taxon>
        <taxon>Oweniidae</taxon>
        <taxon>Owenia</taxon>
    </lineage>
</organism>
<dbReference type="InterPro" id="IPR035976">
    <property type="entry name" value="Sushi/SCR/CCP_sf"/>
</dbReference>
<comment type="caution">
    <text evidence="12">The sequence shown here is derived from an EMBL/GenBank/DDBJ whole genome shotgun (WGS) entry which is preliminary data.</text>
</comment>
<sequence>WSYRIDHVKSHEHSFCNENQPSLDNGFVKSKCAQFTSGCVATIKCRPCFELKGPKTVTCMGGKWQSMNKSSCQKKNIFCPKLVAPTNAKISSENNSCGSVVFMSCLKGFKPSTKKKLTCKPNGKWTGQTIANCKGKALGKSDIKCPDLDKPLQNVTLRSGRLKDNYVLDKVSFTCRKGYLPKGPMKLTCTNKGKWNHPMPICVPSNISCPDISIQNKSYLIITEGKLENNIFQDTILFQCEQFYKLHGSDRLRCQKSGSWDFAVPSCEERSTCPDIVLPTNVVVRQFSKLTGNKDGDIVKFGCTSGHMPDGPMIMRCLNGMWDSRLPRCLPTEVKCRDLVISDPNLLVVAGRPFNNRIRDNIEFLCKAGFTLMGQKKLYCSERGSWSGIVPTCEVTSNLCPDVLVPENGFVILGQLHNNSEGAKITFGCKEGYAINGNPNITCKEQQVMVVDGNTNRFDTGVVWNQLVPTCLEANLGDCPDIVMPLHGRLSQGKLISNKVGEAVVISCLEQYKRLGARKSECLQDGTWSKQPPACFNYTVACPNIIIPEHSKLVILKGKLVGSMVSEKVVFGCEDGFVLDGIPLLTCDKYVKWDFAIPQCIPSECQVSPSSVPNSVRYGLKNVYVPGDIVTYKCGNCYELIGVADYFCNNKGDWFPPYPPSCRKYSCRLNNMLNIANGRVLSYISEEVTSLECGGWPGLIYSCDDGFVLLGDSTVQCIHGGSWSSSKPLCLKNATCQDVPRIITNGRAIRVQERYIEGDTVQYECNQCYKLKGPMTITCQADQTWDNTVPECVEMVCGDVDALWISVATRKRSSNIYFNVSSTLYKKVKFRCSFDFECMVPVFNSGCGIPSVTPKIIGGDESDPHSWPWAVALKYGDKFQCGGTLIHQNWVITAAHCVRGLYLSDEYNYNVLKNWTVLLGKHDLYELENNTMTVGVSKIVLHEEYEEVTYTNDVALFKLNVTVAYSKTITPICLAFKDFFKDNESKLSLRMNCTAIGWGRTSMFSRASATLRQARLPMFRRNLCNTWYDGQVTQTMFCAGERDGAADTCKGDSGGGYFCSHRGRWILCGVTSWGRGCGIKKSPGVYTKLNFYFTWIMSHLVADTNDNISL</sequence>
<dbReference type="FunFam" id="2.40.10.10:FF:000003">
    <property type="entry name" value="Transmembrane serine protease 3"/>
    <property type="match status" value="1"/>
</dbReference>
<feature type="domain" description="Sushi" evidence="11">
    <location>
        <begin position="603"/>
        <end position="664"/>
    </location>
</feature>
<dbReference type="OrthoDB" id="17569at2759"/>
<dbReference type="PROSITE" id="PS00134">
    <property type="entry name" value="TRYPSIN_HIS"/>
    <property type="match status" value="1"/>
</dbReference>
<keyword evidence="13" id="KW-1185">Reference proteome</keyword>
<keyword evidence="3" id="KW-0732">Signal</keyword>
<dbReference type="InterPro" id="IPR009003">
    <property type="entry name" value="Peptidase_S1_PA"/>
</dbReference>
<feature type="disulfide bond" evidence="9">
    <location>
        <begin position="508"/>
        <end position="535"/>
    </location>
</feature>
<evidence type="ECO:0000256" key="6">
    <source>
        <dbReference type="ARBA" id="ARBA00022825"/>
    </source>
</evidence>
<evidence type="ECO:0000259" key="11">
    <source>
        <dbReference type="PROSITE" id="PS50923"/>
    </source>
</evidence>
<feature type="domain" description="Sushi" evidence="11">
    <location>
        <begin position="334"/>
        <end position="395"/>
    </location>
</feature>
<feature type="domain" description="Sushi" evidence="11">
    <location>
        <begin position="734"/>
        <end position="794"/>
    </location>
</feature>
<keyword evidence="7 9" id="KW-1015">Disulfide bond</keyword>
<feature type="domain" description="Sushi" evidence="11">
    <location>
        <begin position="143"/>
        <end position="204"/>
    </location>
</feature>
<evidence type="ECO:0000256" key="8">
    <source>
        <dbReference type="ARBA" id="ARBA00023180"/>
    </source>
</evidence>
<name>A0A8S4P996_OWEFU</name>
<dbReference type="GO" id="GO:0006508">
    <property type="term" value="P:proteolysis"/>
    <property type="evidence" value="ECO:0007669"/>
    <property type="project" value="UniProtKB-KW"/>
</dbReference>
<evidence type="ECO:0000256" key="7">
    <source>
        <dbReference type="ARBA" id="ARBA00023157"/>
    </source>
</evidence>
<evidence type="ECO:0000259" key="10">
    <source>
        <dbReference type="PROSITE" id="PS50240"/>
    </source>
</evidence>
<feature type="disulfide bond" evidence="9">
    <location>
        <begin position="400"/>
        <end position="443"/>
    </location>
</feature>
<feature type="disulfide bond" evidence="9">
    <location>
        <begin position="605"/>
        <end position="648"/>
    </location>
</feature>
<keyword evidence="5" id="KW-0378">Hydrolase</keyword>
<dbReference type="Gene3D" id="2.40.10.10">
    <property type="entry name" value="Trypsin-like serine proteases"/>
    <property type="match status" value="1"/>
</dbReference>
<dbReference type="PANTHER" id="PTHR46393">
    <property type="entry name" value="SUSHI DOMAIN-CONTAINING PROTEIN"/>
    <property type="match status" value="1"/>
</dbReference>
<feature type="disulfide bond" evidence="9">
    <location>
        <begin position="45"/>
        <end position="72"/>
    </location>
</feature>
<dbReference type="SUPFAM" id="SSF50494">
    <property type="entry name" value="Trypsin-like serine proteases"/>
    <property type="match status" value="1"/>
</dbReference>
<dbReference type="PROSITE" id="PS50240">
    <property type="entry name" value="TRYPSIN_DOM"/>
    <property type="match status" value="1"/>
</dbReference>
<dbReference type="Pfam" id="PF00084">
    <property type="entry name" value="Sushi"/>
    <property type="match status" value="11"/>
</dbReference>
<dbReference type="PANTHER" id="PTHR46393:SF7">
    <property type="entry name" value="COMPLEMENT C2"/>
    <property type="match status" value="1"/>
</dbReference>
<protein>
    <submittedName>
        <fullName evidence="12">Uncharacterized protein</fullName>
    </submittedName>
</protein>
<feature type="domain" description="Sushi" evidence="11">
    <location>
        <begin position="665"/>
        <end position="732"/>
    </location>
</feature>
<dbReference type="InterPro" id="IPR001254">
    <property type="entry name" value="Trypsin_dom"/>
</dbReference>
<dbReference type="SUPFAM" id="SSF57535">
    <property type="entry name" value="Complement control module/SCR domain"/>
    <property type="match status" value="11"/>
</dbReference>
<dbReference type="Proteomes" id="UP000749559">
    <property type="component" value="Unassembled WGS sequence"/>
</dbReference>
<dbReference type="EMBL" id="CAIIXF020000007">
    <property type="protein sequence ID" value="CAH1790054.1"/>
    <property type="molecule type" value="Genomic_DNA"/>
</dbReference>
<feature type="domain" description="Sushi" evidence="11">
    <location>
        <begin position="14"/>
        <end position="74"/>
    </location>
</feature>
<accession>A0A8S4P996</accession>
<dbReference type="InterPro" id="IPR001314">
    <property type="entry name" value="Peptidase_S1A"/>
</dbReference>
<dbReference type="GO" id="GO:0004252">
    <property type="term" value="F:serine-type endopeptidase activity"/>
    <property type="evidence" value="ECO:0007669"/>
    <property type="project" value="InterPro"/>
</dbReference>
<keyword evidence="2" id="KW-0645">Protease</keyword>
<evidence type="ECO:0000256" key="4">
    <source>
        <dbReference type="ARBA" id="ARBA00022737"/>
    </source>
</evidence>
<dbReference type="InterPro" id="IPR043504">
    <property type="entry name" value="Peptidase_S1_PA_chymotrypsin"/>
</dbReference>
<dbReference type="InterPro" id="IPR000436">
    <property type="entry name" value="Sushi_SCR_CCP_dom"/>
</dbReference>
<feature type="domain" description="Sushi" evidence="11">
    <location>
        <begin position="398"/>
        <end position="473"/>
    </location>
</feature>
<evidence type="ECO:0000256" key="1">
    <source>
        <dbReference type="ARBA" id="ARBA00022659"/>
    </source>
</evidence>
<dbReference type="SMART" id="SM00020">
    <property type="entry name" value="Tryp_SPc"/>
    <property type="match status" value="1"/>
</dbReference>
<feature type="disulfide bond" evidence="9">
    <location>
        <begin position="573"/>
        <end position="600"/>
    </location>
</feature>
<evidence type="ECO:0000313" key="12">
    <source>
        <dbReference type="EMBL" id="CAH1790054.1"/>
    </source>
</evidence>
<keyword evidence="8" id="KW-0325">Glycoprotein</keyword>
<feature type="non-terminal residue" evidence="12">
    <location>
        <position position="1"/>
    </location>
</feature>
<proteinExistence type="predicted"/>
<feature type="domain" description="Sushi" evidence="11">
    <location>
        <begin position="477"/>
        <end position="537"/>
    </location>
</feature>
<feature type="domain" description="Sushi" evidence="11">
    <location>
        <begin position="77"/>
        <end position="135"/>
    </location>
</feature>
<dbReference type="Pfam" id="PF00089">
    <property type="entry name" value="Trypsin"/>
    <property type="match status" value="1"/>
</dbReference>
<feature type="disulfide bond" evidence="9">
    <location>
        <begin position="175"/>
        <end position="202"/>
    </location>
</feature>
<feature type="disulfide bond" evidence="9">
    <location>
        <begin position="16"/>
        <end position="59"/>
    </location>
</feature>
<feature type="disulfide bond" evidence="9">
    <location>
        <begin position="703"/>
        <end position="730"/>
    </location>
</feature>
<feature type="disulfide bond" evidence="9">
    <location>
        <begin position="366"/>
        <end position="393"/>
    </location>
</feature>
<dbReference type="Gene3D" id="2.10.70.10">
    <property type="entry name" value="Complement Module, domain 1"/>
    <property type="match status" value="12"/>
</dbReference>
<evidence type="ECO:0000256" key="3">
    <source>
        <dbReference type="ARBA" id="ARBA00022729"/>
    </source>
</evidence>
<dbReference type="CDD" id="cd00190">
    <property type="entry name" value="Tryp_SPc"/>
    <property type="match status" value="1"/>
</dbReference>
<evidence type="ECO:0000256" key="5">
    <source>
        <dbReference type="ARBA" id="ARBA00022801"/>
    </source>
</evidence>
<feature type="domain" description="Sushi" evidence="11">
    <location>
        <begin position="207"/>
        <end position="269"/>
    </location>
</feature>
<gene>
    <name evidence="12" type="ORF">OFUS_LOCUS15315</name>
</gene>
<feature type="disulfide bond" evidence="9">
    <location>
        <begin position="240"/>
        <end position="267"/>
    </location>
</feature>
<keyword evidence="4" id="KW-0677">Repeat</keyword>
<feature type="disulfide bond" evidence="9">
    <location>
        <begin position="736"/>
        <end position="779"/>
    </location>
</feature>
<dbReference type="CDD" id="cd00033">
    <property type="entry name" value="CCP"/>
    <property type="match status" value="12"/>
</dbReference>
<dbReference type="InterPro" id="IPR018114">
    <property type="entry name" value="TRYPSIN_HIS"/>
</dbReference>
<evidence type="ECO:0000256" key="9">
    <source>
        <dbReference type="PROSITE-ProRule" id="PRU00302"/>
    </source>
</evidence>
<feature type="disulfide bond" evidence="9">
    <location>
        <begin position="479"/>
        <end position="522"/>
    </location>
</feature>
<evidence type="ECO:0000256" key="2">
    <source>
        <dbReference type="ARBA" id="ARBA00022670"/>
    </source>
</evidence>
<dbReference type="AlphaFoldDB" id="A0A8S4P996"/>
<dbReference type="PROSITE" id="PS50923">
    <property type="entry name" value="SUSHI"/>
    <property type="match status" value="12"/>
</dbReference>
<feature type="domain" description="Sushi" evidence="11">
    <location>
        <begin position="271"/>
        <end position="331"/>
    </location>
</feature>
<feature type="domain" description="Sushi" evidence="11">
    <location>
        <begin position="540"/>
        <end position="602"/>
    </location>
</feature>
<evidence type="ECO:0000313" key="13">
    <source>
        <dbReference type="Proteomes" id="UP000749559"/>
    </source>
</evidence>
<keyword evidence="1 9" id="KW-0768">Sushi</keyword>
<reference evidence="12" key="1">
    <citation type="submission" date="2022-03" db="EMBL/GenBank/DDBJ databases">
        <authorList>
            <person name="Martin C."/>
        </authorList>
    </citation>
    <scope>NUCLEOTIDE SEQUENCE</scope>
</reference>
<dbReference type="SMART" id="SM00032">
    <property type="entry name" value="CCP"/>
    <property type="match status" value="12"/>
</dbReference>
<dbReference type="PRINTS" id="PR00722">
    <property type="entry name" value="CHYMOTRYPSIN"/>
</dbReference>
<comment type="caution">
    <text evidence="9">Lacks conserved residue(s) required for the propagation of feature annotation.</text>
</comment>